<keyword evidence="1" id="KW-1133">Transmembrane helix</keyword>
<feature type="transmembrane region" description="Helical" evidence="1">
    <location>
        <begin position="472"/>
        <end position="492"/>
    </location>
</feature>
<accession>A0A146KN79</accession>
<keyword evidence="1" id="KW-0812">Transmembrane</keyword>
<evidence type="ECO:0000313" key="2">
    <source>
        <dbReference type="EMBL" id="JAP96509.1"/>
    </source>
</evidence>
<reference evidence="2" key="1">
    <citation type="submission" date="2015-07" db="EMBL/GenBank/DDBJ databases">
        <title>Adaptation to a free-living lifestyle via gene acquisitions in the diplomonad Trepomonas sp. PC1.</title>
        <authorList>
            <person name="Xu F."/>
            <person name="Jerlstrom-Hultqvist J."/>
            <person name="Kolisko M."/>
            <person name="Simpson A.G.B."/>
            <person name="Roger A.J."/>
            <person name="Svard S.G."/>
            <person name="Andersson J.O."/>
        </authorList>
    </citation>
    <scope>NUCLEOTIDE SEQUENCE</scope>
    <source>
        <strain evidence="2">PC1</strain>
    </source>
</reference>
<sequence length="537" mass="60642">NISGDYICTSCNTKFYLDFNDSKTYNICTTECPTDQFSIFDSQLPQKCCLCSTQNKFTIFTTSYLCADDCLEDKYSIIQYDQKLCDASCLMYLNISNTDFMCYPSLQCTIENQKVYIGNICFNTSNCSQTLPDYIYLQFSECIQYCGLFIANYTCIINCDQPLFIYNISEQNYCQNMCPPSTPYHNPAQQLCLNNCTSAAWPFIELDQQCTAQCASFQFIDDNVCISNITCSVFVFVGSQKRCGNANQINCPIDGSLMIYSRKISTNIFQCVSSCDYYSADLVNCLNCTFFLQQDSKSICQDSCLTFFIDFAINRQCVDSCPSTHPVANAYECLTQEEAIQKCNYINQSLICVVSCQSFIIDKWCNQTCLTFINNDICVGSCPSFYDLQNCVDSCSAKQKFLLNNSCTNNCQTGQKIQTGQCVDVCSSGYDLVENNCLIQCSSTLRDQNGLCCQEIEISVSQVQSSLDETQIIIVVIAAIIISILLTTIIILGRWFTKYQKLIGTIQIKNAQIFDQKETQKKTRNLGEEKQGIKMEL</sequence>
<dbReference type="AlphaFoldDB" id="A0A146KN79"/>
<proteinExistence type="predicted"/>
<organism evidence="2">
    <name type="scientific">Trepomonas sp. PC1</name>
    <dbReference type="NCBI Taxonomy" id="1076344"/>
    <lineage>
        <taxon>Eukaryota</taxon>
        <taxon>Metamonada</taxon>
        <taxon>Diplomonadida</taxon>
        <taxon>Hexamitidae</taxon>
        <taxon>Hexamitinae</taxon>
        <taxon>Trepomonas</taxon>
    </lineage>
</organism>
<protein>
    <recommendedName>
        <fullName evidence="3">Transmembrane protein</fullName>
    </recommendedName>
</protein>
<feature type="non-terminal residue" evidence="2">
    <location>
        <position position="1"/>
    </location>
</feature>
<feature type="non-terminal residue" evidence="2">
    <location>
        <position position="537"/>
    </location>
</feature>
<dbReference type="EMBL" id="GDID01000097">
    <property type="protein sequence ID" value="JAP96509.1"/>
    <property type="molecule type" value="Transcribed_RNA"/>
</dbReference>
<evidence type="ECO:0000256" key="1">
    <source>
        <dbReference type="SAM" id="Phobius"/>
    </source>
</evidence>
<name>A0A146KN79_9EUKA</name>
<keyword evidence="1" id="KW-0472">Membrane</keyword>
<gene>
    <name evidence="2" type="ORF">TPC1_10131</name>
</gene>
<evidence type="ECO:0008006" key="3">
    <source>
        <dbReference type="Google" id="ProtNLM"/>
    </source>
</evidence>